<proteinExistence type="predicted"/>
<evidence type="ECO:0000313" key="2">
    <source>
        <dbReference type="Proteomes" id="UP000005289"/>
    </source>
</evidence>
<protein>
    <submittedName>
        <fullName evidence="1">Uncharacterized protein</fullName>
    </submittedName>
</protein>
<dbReference type="Pfam" id="PF19474">
    <property type="entry name" value="DUF6011"/>
    <property type="match status" value="1"/>
</dbReference>
<reference evidence="1 2" key="1">
    <citation type="submission" date="2013-12" db="EMBL/GenBank/DDBJ databases">
        <authorList>
            <consortium name="DOE Joint Genome Institute"/>
            <person name="Muyzer G."/>
            <person name="Huntemann M."/>
            <person name="Han J."/>
            <person name="Chen A."/>
            <person name="Kyrpides N."/>
            <person name="Mavromatis K."/>
            <person name="Markowitz V."/>
            <person name="Palaniappan K."/>
            <person name="Ivanova N."/>
            <person name="Schaumberg A."/>
            <person name="Pati A."/>
            <person name="Liolios K."/>
            <person name="Nordberg H.P."/>
            <person name="Cantor M.N."/>
            <person name="Hua S.X."/>
            <person name="Woyke T."/>
        </authorList>
    </citation>
    <scope>NUCLEOTIDE SEQUENCE [LARGE SCALE GENOMIC DNA]</scope>
    <source>
        <strain evidence="1 2">ARh 1</strain>
    </source>
</reference>
<dbReference type="AlphaFoldDB" id="W0DTS7"/>
<dbReference type="OrthoDB" id="3855086at2"/>
<dbReference type="Proteomes" id="UP000005289">
    <property type="component" value="Chromosome"/>
</dbReference>
<name>W0DTS7_9GAMM</name>
<dbReference type="STRING" id="713585.THITH_15125"/>
<dbReference type="KEGG" id="tti:THITH_15125"/>
<keyword evidence="2" id="KW-1185">Reference proteome</keyword>
<gene>
    <name evidence="1" type="ORF">THITH_15125</name>
</gene>
<dbReference type="EMBL" id="CP007029">
    <property type="protein sequence ID" value="AHF00271.1"/>
    <property type="molecule type" value="Genomic_DNA"/>
</dbReference>
<sequence>MRTATLKSKAVTAWDERNLASLKPQDFEPLPDLTDEESAEMDREFLASATEAQQEQADDLRARGYTVTPGPVEWISPIEQWVSRLLCWEIPGSSDDASEPMGARKVALTLDLPGGSPKDAIKVSIETKVVQEVDRDGRTTWHESLDTVSLTVYADGQSYLGFVECTCVCEMGHTLIALQRDPSPEIGQRVLRVLLDIDGDAPDWPAPLYAALKPLNKCQACGRKLDDPVSRVLQLGPTCANNLGLAHSQRVVEAVMRYCRARGLL</sequence>
<accession>W0DTS7</accession>
<dbReference type="HOGENOM" id="CLU_1049459_0_0_6"/>
<organism evidence="1 2">
    <name type="scientific">Thioalkalivibrio paradoxus ARh 1</name>
    <dbReference type="NCBI Taxonomy" id="713585"/>
    <lineage>
        <taxon>Bacteria</taxon>
        <taxon>Pseudomonadati</taxon>
        <taxon>Pseudomonadota</taxon>
        <taxon>Gammaproteobacteria</taxon>
        <taxon>Chromatiales</taxon>
        <taxon>Ectothiorhodospiraceae</taxon>
        <taxon>Thioalkalivibrio</taxon>
    </lineage>
</organism>
<dbReference type="InterPro" id="IPR046053">
    <property type="entry name" value="DUF6011"/>
</dbReference>
<dbReference type="RefSeq" id="WP_006747058.1">
    <property type="nucleotide sequence ID" value="NZ_CP007029.1"/>
</dbReference>
<evidence type="ECO:0000313" key="1">
    <source>
        <dbReference type="EMBL" id="AHF00271.1"/>
    </source>
</evidence>